<gene>
    <name evidence="1" type="ORF">E5358_11985</name>
</gene>
<organism evidence="1 2">
    <name type="scientific">Palleniella muris</name>
    <dbReference type="NCBI Taxonomy" id="3038145"/>
    <lineage>
        <taxon>Bacteria</taxon>
        <taxon>Pseudomonadati</taxon>
        <taxon>Bacteroidota</taxon>
        <taxon>Bacteroidia</taxon>
        <taxon>Bacteroidales</taxon>
        <taxon>Prevotellaceae</taxon>
        <taxon>Palleniella</taxon>
    </lineage>
</organism>
<evidence type="ECO:0000313" key="2">
    <source>
        <dbReference type="Proteomes" id="UP000308886"/>
    </source>
</evidence>
<keyword evidence="2" id="KW-1185">Reference proteome</keyword>
<proteinExistence type="predicted"/>
<protein>
    <submittedName>
        <fullName evidence="1">Peptidase S41</fullName>
    </submittedName>
</protein>
<dbReference type="Proteomes" id="UP000308886">
    <property type="component" value="Unassembled WGS sequence"/>
</dbReference>
<accession>A0AC61QN02</accession>
<comment type="caution">
    <text evidence="1">The sequence shown here is derived from an EMBL/GenBank/DDBJ whole genome shotgun (WGS) entry which is preliminary data.</text>
</comment>
<name>A0AC61QN02_9BACT</name>
<sequence length="152" mass="17381">MRMPNAKLIPAVGELLKEGHTVTLPLRGNSMRPFLVHKRDKALLVPPKAIKTGDPVLAEVSPKHYVLHRIVKIEGDTITLCGDGNCATESCHRDNVVALAVEFYRKGRTRPDSIYSLKWRVYSALWTRLFPLRRYLLKLHDVLFNSRRPLDD</sequence>
<evidence type="ECO:0000313" key="1">
    <source>
        <dbReference type="EMBL" id="TGX80730.1"/>
    </source>
</evidence>
<dbReference type="EMBL" id="SRZC01000022">
    <property type="protein sequence ID" value="TGX80730.1"/>
    <property type="molecule type" value="Genomic_DNA"/>
</dbReference>
<reference evidence="1" key="1">
    <citation type="submission" date="2019-04" db="EMBL/GenBank/DDBJ databases">
        <title>Microbes associate with the intestines of laboratory mice.</title>
        <authorList>
            <person name="Navarre W."/>
            <person name="Wong E."/>
            <person name="Huang K."/>
            <person name="Tropini C."/>
            <person name="Ng K."/>
            <person name="Yu B."/>
        </authorList>
    </citation>
    <scope>NUCLEOTIDE SEQUENCE</scope>
    <source>
        <strain evidence="1">NM73_A23</strain>
    </source>
</reference>